<dbReference type="OrthoDB" id="3691767at2"/>
<dbReference type="GO" id="GO:0005524">
    <property type="term" value="F:ATP binding"/>
    <property type="evidence" value="ECO:0007669"/>
    <property type="project" value="UniProtKB-KW"/>
</dbReference>
<protein>
    <submittedName>
        <fullName evidence="1">ATP-binding protein</fullName>
    </submittedName>
</protein>
<gene>
    <name evidence="1" type="ORF">GB883_11955</name>
</gene>
<sequence length="206" mass="22797">MFELPPGARRPTARVVLLTGPSGSGKTRLTRRLGVPVVSLDDFYHDGDHPGLPRRYGIVDWDSPLSWDRAGALATLVELCSTGHADLPVYDIPSNRRTGTTRLSLDGFPVFIAEGIFAAELVEACREEEILADALCLWRPRAQTFFFRLTRDLGEARKPPLTLVRRGLAHFRNEPAMIADLTAKGARKVRIDEAERAIEALLLAGR</sequence>
<dbReference type="Gene3D" id="3.40.50.300">
    <property type="entry name" value="P-loop containing nucleotide triphosphate hydrolases"/>
    <property type="match status" value="1"/>
</dbReference>
<accession>A0A7J5UNA2</accession>
<keyword evidence="2" id="KW-1185">Reference proteome</keyword>
<proteinExistence type="predicted"/>
<dbReference type="SUPFAM" id="SSF52540">
    <property type="entry name" value="P-loop containing nucleoside triphosphate hydrolases"/>
    <property type="match status" value="1"/>
</dbReference>
<name>A0A7J5UNA2_9MICO</name>
<organism evidence="1 2">
    <name type="scientific">Georgenia thermotolerans</name>
    <dbReference type="NCBI Taxonomy" id="527326"/>
    <lineage>
        <taxon>Bacteria</taxon>
        <taxon>Bacillati</taxon>
        <taxon>Actinomycetota</taxon>
        <taxon>Actinomycetes</taxon>
        <taxon>Micrococcales</taxon>
        <taxon>Bogoriellaceae</taxon>
        <taxon>Georgenia</taxon>
    </lineage>
</organism>
<reference evidence="1 2" key="1">
    <citation type="submission" date="2019-10" db="EMBL/GenBank/DDBJ databases">
        <title>Georgenia wutianyii sp. nov. and Georgenia yuyongxinii sp. nov. isolated from plateau pika (Ochotona curzoniae) in the Qinghai-Tibet plateau of China.</title>
        <authorList>
            <person name="Tian Z."/>
        </authorList>
    </citation>
    <scope>NUCLEOTIDE SEQUENCE [LARGE SCALE GENOMIC DNA]</scope>
    <source>
        <strain evidence="1 2">DSM 21501</strain>
    </source>
</reference>
<dbReference type="InterPro" id="IPR027417">
    <property type="entry name" value="P-loop_NTPase"/>
</dbReference>
<comment type="caution">
    <text evidence="1">The sequence shown here is derived from an EMBL/GenBank/DDBJ whole genome shotgun (WGS) entry which is preliminary data.</text>
</comment>
<dbReference type="AlphaFoldDB" id="A0A7J5UNA2"/>
<keyword evidence="1" id="KW-0547">Nucleotide-binding</keyword>
<evidence type="ECO:0000313" key="2">
    <source>
        <dbReference type="Proteomes" id="UP000451860"/>
    </source>
</evidence>
<dbReference type="EMBL" id="WHJE01000052">
    <property type="protein sequence ID" value="KAE8763876.1"/>
    <property type="molecule type" value="Genomic_DNA"/>
</dbReference>
<dbReference type="Proteomes" id="UP000451860">
    <property type="component" value="Unassembled WGS sequence"/>
</dbReference>
<keyword evidence="1" id="KW-0067">ATP-binding</keyword>
<evidence type="ECO:0000313" key="1">
    <source>
        <dbReference type="EMBL" id="KAE8763876.1"/>
    </source>
</evidence>